<feature type="region of interest" description="Disordered" evidence="1">
    <location>
        <begin position="426"/>
        <end position="459"/>
    </location>
</feature>
<feature type="compositionally biased region" description="Polar residues" evidence="1">
    <location>
        <begin position="109"/>
        <end position="120"/>
    </location>
</feature>
<feature type="compositionally biased region" description="Low complexity" evidence="1">
    <location>
        <begin position="318"/>
        <end position="332"/>
    </location>
</feature>
<keyword evidence="3" id="KW-1185">Reference proteome</keyword>
<protein>
    <submittedName>
        <fullName evidence="2">Uncharacterized protein</fullName>
    </submittedName>
</protein>
<evidence type="ECO:0000256" key="1">
    <source>
        <dbReference type="SAM" id="MobiDB-lite"/>
    </source>
</evidence>
<dbReference type="Proteomes" id="UP000245768">
    <property type="component" value="Unassembled WGS sequence"/>
</dbReference>
<feature type="compositionally biased region" description="Basic and acidic residues" evidence="1">
    <location>
        <begin position="157"/>
        <end position="168"/>
    </location>
</feature>
<sequence>MPSLLKAKLREYDTAIATSPVRHAIFNRPFTQLVKKTEVLLDQITGATLPPEVLQEERERELRERALTCRGCKSTYGDEKGLRSHHALFPSHINPPRKPKPSRRPHRSQSTSDALSQATNKPVLPPTASAREQERPAMKHSSSAADVLGLSPSSIDPSHEQPADDYRAHFSPLNADGDVPPPSVPTRRLPQIEDHDKDLLPHARRNYDAGAASAARRLPVGASPPSITSITRSASESALNALQSIVGHDEKDVGEQESRPALAQSPSFSNVIRAVIATGATGPSGQAVMASTAPDSPLNAARSSPADAWIPLPDEEAVPSAKAAAPKPTASAGRTRKGSLSALKTLASTPLAAPTAPSASVTFGATPATGPVTGLTSFSDASVPAAVQDGKGTSAKSQTMPVIRRKNTNPFLYQLFDAASPISPPASPQAFLASRTPPLDPSTPRTPLSPKNPFSRLLDDDFYDDQDAEEAPQTPGDTLSYTRRKPVPAAASVYAKEHERIFAAAERSAPVSSPHFDAFLAANEEPESPTAKFHAGAISQEEYLSSFF</sequence>
<dbReference type="AlphaFoldDB" id="A0A316Z0C2"/>
<evidence type="ECO:0000313" key="2">
    <source>
        <dbReference type="EMBL" id="PWN93545.1"/>
    </source>
</evidence>
<feature type="compositionally biased region" description="Basic residues" evidence="1">
    <location>
        <begin position="95"/>
        <end position="107"/>
    </location>
</feature>
<gene>
    <name evidence="2" type="ORF">FA10DRAFT_257816</name>
</gene>
<dbReference type="GeneID" id="37041789"/>
<reference evidence="2 3" key="1">
    <citation type="journal article" date="2018" name="Mol. Biol. Evol.">
        <title>Broad Genomic Sampling Reveals a Smut Pathogenic Ancestry of the Fungal Clade Ustilaginomycotina.</title>
        <authorList>
            <person name="Kijpornyongpan T."/>
            <person name="Mondo S.J."/>
            <person name="Barry K."/>
            <person name="Sandor L."/>
            <person name="Lee J."/>
            <person name="Lipzen A."/>
            <person name="Pangilinan J."/>
            <person name="LaButti K."/>
            <person name="Hainaut M."/>
            <person name="Henrissat B."/>
            <person name="Grigoriev I.V."/>
            <person name="Spatafora J.W."/>
            <person name="Aime M.C."/>
        </authorList>
    </citation>
    <scope>NUCLEOTIDE SEQUENCE [LARGE SCALE GENOMIC DNA]</scope>
    <source>
        <strain evidence="2 3">MCA 4198</strain>
    </source>
</reference>
<feature type="region of interest" description="Disordered" evidence="1">
    <location>
        <begin position="73"/>
        <end position="198"/>
    </location>
</feature>
<dbReference type="OrthoDB" id="10370669at2759"/>
<organism evidence="2 3">
    <name type="scientific">Acaromyces ingoldii</name>
    <dbReference type="NCBI Taxonomy" id="215250"/>
    <lineage>
        <taxon>Eukaryota</taxon>
        <taxon>Fungi</taxon>
        <taxon>Dikarya</taxon>
        <taxon>Basidiomycota</taxon>
        <taxon>Ustilaginomycotina</taxon>
        <taxon>Exobasidiomycetes</taxon>
        <taxon>Exobasidiales</taxon>
        <taxon>Cryptobasidiaceae</taxon>
        <taxon>Acaromyces</taxon>
    </lineage>
</organism>
<accession>A0A316Z0C2</accession>
<dbReference type="RefSeq" id="XP_025380743.1">
    <property type="nucleotide sequence ID" value="XM_025519873.1"/>
</dbReference>
<proteinExistence type="predicted"/>
<name>A0A316Z0C2_9BASI</name>
<dbReference type="EMBL" id="KZ819634">
    <property type="protein sequence ID" value="PWN93545.1"/>
    <property type="molecule type" value="Genomic_DNA"/>
</dbReference>
<dbReference type="InParanoid" id="A0A316Z0C2"/>
<feature type="region of interest" description="Disordered" evidence="1">
    <location>
        <begin position="283"/>
        <end position="337"/>
    </location>
</feature>
<evidence type="ECO:0000313" key="3">
    <source>
        <dbReference type="Proteomes" id="UP000245768"/>
    </source>
</evidence>